<evidence type="ECO:0000256" key="2">
    <source>
        <dbReference type="SAM" id="Phobius"/>
    </source>
</evidence>
<evidence type="ECO:0000313" key="3">
    <source>
        <dbReference type="RefSeq" id="XP_020014672.1"/>
    </source>
</evidence>
<accession>A0A8B7U607</accession>
<reference evidence="3" key="1">
    <citation type="submission" date="2025-08" db="UniProtKB">
        <authorList>
            <consortium name="RefSeq"/>
        </authorList>
    </citation>
    <scope>IDENTIFICATION</scope>
    <source>
        <tissue evidence="3">Leukocyte</tissue>
    </source>
</reference>
<organism evidence="3">
    <name type="scientific">Castor canadensis</name>
    <name type="common">American beaver</name>
    <dbReference type="NCBI Taxonomy" id="51338"/>
    <lineage>
        <taxon>Eukaryota</taxon>
        <taxon>Metazoa</taxon>
        <taxon>Chordata</taxon>
        <taxon>Craniata</taxon>
        <taxon>Vertebrata</taxon>
        <taxon>Euteleostomi</taxon>
        <taxon>Mammalia</taxon>
        <taxon>Eutheria</taxon>
        <taxon>Euarchontoglires</taxon>
        <taxon>Glires</taxon>
        <taxon>Rodentia</taxon>
        <taxon>Castorimorpha</taxon>
        <taxon>Castoridae</taxon>
        <taxon>Castor</taxon>
    </lineage>
</organism>
<keyword evidence="2" id="KW-1133">Transmembrane helix</keyword>
<protein>
    <submittedName>
        <fullName evidence="3">Uncharacterized protein LOC109683301</fullName>
    </submittedName>
</protein>
<feature type="transmembrane region" description="Helical" evidence="2">
    <location>
        <begin position="173"/>
        <end position="193"/>
    </location>
</feature>
<dbReference type="AlphaFoldDB" id="A0A8B7U607"/>
<gene>
    <name evidence="3" type="primary">LOC109683301</name>
</gene>
<sequence length="235" mass="24884">MAVERIRRFMERTFSSLRIRKIQSCSFAGEGQRGGGGCESPQWHVTFAGSAEGGGARESPRPPRRLRSRGWVGPGSAGLGGGGGGAKAALRKRAPATGESPVTSIARGPRARCRARAGISLREGLEVRARRRPDCLGSGTVVALGSPTPPTSSEWLRRAMEGTDLVGKIVSTWLTLVLSLILLPSAFGVSLGISEIYMKILVKTLEWATIRIEKGAPKESVLKNSASVGESSFSL</sequence>
<dbReference type="OrthoDB" id="10051137at2759"/>
<feature type="region of interest" description="Disordered" evidence="1">
    <location>
        <begin position="48"/>
        <end position="109"/>
    </location>
</feature>
<proteinExistence type="predicted"/>
<keyword evidence="2" id="KW-0472">Membrane</keyword>
<dbReference type="RefSeq" id="XP_020014672.1">
    <property type="nucleotide sequence ID" value="XM_020159083.1"/>
</dbReference>
<evidence type="ECO:0000256" key="1">
    <source>
        <dbReference type="SAM" id="MobiDB-lite"/>
    </source>
</evidence>
<name>A0A8B7U607_CASCN</name>
<feature type="compositionally biased region" description="Gly residues" evidence="1">
    <location>
        <begin position="72"/>
        <end position="86"/>
    </location>
</feature>
<dbReference type="KEGG" id="ccan:109683301"/>
<keyword evidence="2" id="KW-0812">Transmembrane</keyword>